<name>K6XU02_9ALTE</name>
<dbReference type="PROSITE" id="PS50110">
    <property type="entry name" value="RESPONSE_REGULATORY"/>
    <property type="match status" value="1"/>
</dbReference>
<dbReference type="CDD" id="cd17557">
    <property type="entry name" value="REC_Rcp-like"/>
    <property type="match status" value="1"/>
</dbReference>
<accession>K6XU02</accession>
<reference evidence="3 4" key="1">
    <citation type="journal article" date="2017" name="Antonie Van Leeuwenhoek">
        <title>Rhizobium rhizosphaerae sp. nov., a novel species isolated from rice rhizosphere.</title>
        <authorList>
            <person name="Zhao J.J."/>
            <person name="Zhang J."/>
            <person name="Zhang R.J."/>
            <person name="Zhang C.W."/>
            <person name="Yin H.Q."/>
            <person name="Zhang X.X."/>
        </authorList>
    </citation>
    <scope>NUCLEOTIDE SEQUENCE [LARGE SCALE GENOMIC DNA]</scope>
    <source>
        <strain evidence="3 4">E3</strain>
    </source>
</reference>
<dbReference type="Proteomes" id="UP000006334">
    <property type="component" value="Unassembled WGS sequence"/>
</dbReference>
<evidence type="ECO:0000256" key="1">
    <source>
        <dbReference type="PROSITE-ProRule" id="PRU00169"/>
    </source>
</evidence>
<feature type="domain" description="Response regulatory" evidence="2">
    <location>
        <begin position="16"/>
        <end position="137"/>
    </location>
</feature>
<dbReference type="eggNOG" id="COG0784">
    <property type="taxonomic scope" value="Bacteria"/>
</dbReference>
<dbReference type="SUPFAM" id="SSF52172">
    <property type="entry name" value="CheY-like"/>
    <property type="match status" value="1"/>
</dbReference>
<dbReference type="PANTHER" id="PTHR44520">
    <property type="entry name" value="RESPONSE REGULATOR RCP1-RELATED"/>
    <property type="match status" value="1"/>
</dbReference>
<dbReference type="Pfam" id="PF00072">
    <property type="entry name" value="Response_reg"/>
    <property type="match status" value="1"/>
</dbReference>
<gene>
    <name evidence="3" type="ORF">GLIP_2540</name>
</gene>
<dbReference type="Gene3D" id="3.40.50.2300">
    <property type="match status" value="1"/>
</dbReference>
<dbReference type="GO" id="GO:0000160">
    <property type="term" value="P:phosphorelay signal transduction system"/>
    <property type="evidence" value="ECO:0007669"/>
    <property type="project" value="InterPro"/>
</dbReference>
<dbReference type="RefSeq" id="WP_008844971.1">
    <property type="nucleotide sequence ID" value="NZ_BAEN01000049.1"/>
</dbReference>
<protein>
    <submittedName>
        <fullName evidence="3">Response regulator rcp1</fullName>
    </submittedName>
</protein>
<dbReference type="STRING" id="1127673.GLIP_2540"/>
<organism evidence="3 4">
    <name type="scientific">Aliiglaciecola lipolytica E3</name>
    <dbReference type="NCBI Taxonomy" id="1127673"/>
    <lineage>
        <taxon>Bacteria</taxon>
        <taxon>Pseudomonadati</taxon>
        <taxon>Pseudomonadota</taxon>
        <taxon>Gammaproteobacteria</taxon>
        <taxon>Alteromonadales</taxon>
        <taxon>Alteromonadaceae</taxon>
        <taxon>Aliiglaciecola</taxon>
    </lineage>
</organism>
<proteinExistence type="predicted"/>
<evidence type="ECO:0000313" key="4">
    <source>
        <dbReference type="Proteomes" id="UP000006334"/>
    </source>
</evidence>
<dbReference type="SMART" id="SM00448">
    <property type="entry name" value="REC"/>
    <property type="match status" value="1"/>
</dbReference>
<dbReference type="InterPro" id="IPR052893">
    <property type="entry name" value="TCS_response_regulator"/>
</dbReference>
<dbReference type="AlphaFoldDB" id="K6XU02"/>
<comment type="caution">
    <text evidence="3">The sequence shown here is derived from an EMBL/GenBank/DDBJ whole genome shotgun (WGS) entry which is preliminary data.</text>
</comment>
<dbReference type="InterPro" id="IPR011006">
    <property type="entry name" value="CheY-like_superfamily"/>
</dbReference>
<dbReference type="OrthoDB" id="9793549at2"/>
<sequence>MSDVSLLTNKLRSISYILVAEDDLDDQELIRDALSENELALDKIKFVQDGEQLISWLDNAETLPSLILLDLNMPRKSGREALIEIKKDVQFKHIPVVIFTTSDSEIDIKECYILGTNAYLTKPSNYIDLVALMKDLINFWFFQAKIVLD</sequence>
<evidence type="ECO:0000259" key="2">
    <source>
        <dbReference type="PROSITE" id="PS50110"/>
    </source>
</evidence>
<feature type="modified residue" description="4-aspartylphosphate" evidence="1">
    <location>
        <position position="70"/>
    </location>
</feature>
<keyword evidence="4" id="KW-1185">Reference proteome</keyword>
<dbReference type="PANTHER" id="PTHR44520:SF2">
    <property type="entry name" value="RESPONSE REGULATOR RCP1"/>
    <property type="match status" value="1"/>
</dbReference>
<keyword evidence="1" id="KW-0597">Phosphoprotein</keyword>
<dbReference type="EMBL" id="BAEN01000049">
    <property type="protein sequence ID" value="GAC15166.1"/>
    <property type="molecule type" value="Genomic_DNA"/>
</dbReference>
<dbReference type="InterPro" id="IPR001789">
    <property type="entry name" value="Sig_transdc_resp-reg_receiver"/>
</dbReference>
<evidence type="ECO:0000313" key="3">
    <source>
        <dbReference type="EMBL" id="GAC15166.1"/>
    </source>
</evidence>